<dbReference type="InterPro" id="IPR001789">
    <property type="entry name" value="Sig_transdc_resp-reg_receiver"/>
</dbReference>
<dbReference type="OrthoDB" id="1646880at2"/>
<accession>A0A1H9CBS0</accession>
<dbReference type="InterPro" id="IPR046947">
    <property type="entry name" value="LytR-like"/>
</dbReference>
<dbReference type="Pfam" id="PF00072">
    <property type="entry name" value="Response_reg"/>
    <property type="match status" value="1"/>
</dbReference>
<dbReference type="PROSITE" id="PS50930">
    <property type="entry name" value="HTH_LYTTR"/>
    <property type="match status" value="1"/>
</dbReference>
<dbReference type="Proteomes" id="UP000199021">
    <property type="component" value="Unassembled WGS sequence"/>
</dbReference>
<sequence>MTILIVEDEPLYATHLEMLAEDLGHEVLGCAVDADSALEMVKDSFPDLLLMDINIPGAYDGVETAERIQQLGPCSVIFITAEKDDRTFQRASRTGPVNFLLKPFDDLQVSRAIQLASGSPTTAANASVPKKTTEEEENLYVKTGKNLRKIPLSEITSVNADGRYCEIHTTTNRYLIRMPLQELEGRLPADRFMRTHRSHLVNEQFVESVDLQDSEIVLIGGRRVPLAKREREEFLRRIGKL</sequence>
<dbReference type="AlphaFoldDB" id="A0A1H9CBS0"/>
<dbReference type="InterPro" id="IPR007492">
    <property type="entry name" value="LytTR_DNA-bd_dom"/>
</dbReference>
<evidence type="ECO:0000313" key="5">
    <source>
        <dbReference type="Proteomes" id="UP000199021"/>
    </source>
</evidence>
<dbReference type="PROSITE" id="PS50110">
    <property type="entry name" value="RESPONSE_REGULATORY"/>
    <property type="match status" value="1"/>
</dbReference>
<evidence type="ECO:0000259" key="3">
    <source>
        <dbReference type="PROSITE" id="PS50930"/>
    </source>
</evidence>
<proteinExistence type="predicted"/>
<reference evidence="5" key="1">
    <citation type="submission" date="2016-10" db="EMBL/GenBank/DDBJ databases">
        <authorList>
            <person name="Varghese N."/>
            <person name="Submissions S."/>
        </authorList>
    </citation>
    <scope>NUCLEOTIDE SEQUENCE [LARGE SCALE GENOMIC DNA]</scope>
    <source>
        <strain evidence="5">DSM 24740</strain>
    </source>
</reference>
<dbReference type="CDD" id="cd17534">
    <property type="entry name" value="REC_DC-like"/>
    <property type="match status" value="1"/>
</dbReference>
<organism evidence="4 5">
    <name type="scientific">Neolewinella agarilytica</name>
    <dbReference type="NCBI Taxonomy" id="478744"/>
    <lineage>
        <taxon>Bacteria</taxon>
        <taxon>Pseudomonadati</taxon>
        <taxon>Bacteroidota</taxon>
        <taxon>Saprospiria</taxon>
        <taxon>Saprospirales</taxon>
        <taxon>Lewinellaceae</taxon>
        <taxon>Neolewinella</taxon>
    </lineage>
</organism>
<dbReference type="GO" id="GO:0000156">
    <property type="term" value="F:phosphorelay response regulator activity"/>
    <property type="evidence" value="ECO:0007669"/>
    <property type="project" value="InterPro"/>
</dbReference>
<dbReference type="RefSeq" id="WP_090166027.1">
    <property type="nucleotide sequence ID" value="NZ_FOFB01000004.1"/>
</dbReference>
<name>A0A1H9CBS0_9BACT</name>
<evidence type="ECO:0000313" key="4">
    <source>
        <dbReference type="EMBL" id="SEP98589.1"/>
    </source>
</evidence>
<dbReference type="GO" id="GO:0003677">
    <property type="term" value="F:DNA binding"/>
    <property type="evidence" value="ECO:0007669"/>
    <property type="project" value="InterPro"/>
</dbReference>
<dbReference type="SMART" id="SM00448">
    <property type="entry name" value="REC"/>
    <property type="match status" value="1"/>
</dbReference>
<dbReference type="InterPro" id="IPR011006">
    <property type="entry name" value="CheY-like_superfamily"/>
</dbReference>
<gene>
    <name evidence="4" type="ORF">SAMN05444359_104139</name>
</gene>
<dbReference type="PANTHER" id="PTHR37299:SF1">
    <property type="entry name" value="STAGE 0 SPORULATION PROTEIN A HOMOLOG"/>
    <property type="match status" value="1"/>
</dbReference>
<feature type="modified residue" description="4-aspartylphosphate" evidence="1">
    <location>
        <position position="52"/>
    </location>
</feature>
<dbReference type="Pfam" id="PF04397">
    <property type="entry name" value="LytTR"/>
    <property type="match status" value="1"/>
</dbReference>
<keyword evidence="5" id="KW-1185">Reference proteome</keyword>
<dbReference type="SUPFAM" id="SSF52172">
    <property type="entry name" value="CheY-like"/>
    <property type="match status" value="1"/>
</dbReference>
<dbReference type="STRING" id="478744.SAMN05444359_104139"/>
<dbReference type="SMART" id="SM00850">
    <property type="entry name" value="LytTR"/>
    <property type="match status" value="1"/>
</dbReference>
<feature type="domain" description="Response regulatory" evidence="2">
    <location>
        <begin position="2"/>
        <end position="117"/>
    </location>
</feature>
<dbReference type="Gene3D" id="2.40.50.1020">
    <property type="entry name" value="LytTr DNA-binding domain"/>
    <property type="match status" value="1"/>
</dbReference>
<dbReference type="PANTHER" id="PTHR37299">
    <property type="entry name" value="TRANSCRIPTIONAL REGULATOR-RELATED"/>
    <property type="match status" value="1"/>
</dbReference>
<evidence type="ECO:0000256" key="1">
    <source>
        <dbReference type="PROSITE-ProRule" id="PRU00169"/>
    </source>
</evidence>
<dbReference type="Gene3D" id="3.40.50.2300">
    <property type="match status" value="1"/>
</dbReference>
<protein>
    <submittedName>
        <fullName evidence="4">Two component transcriptional regulator, LytTR family</fullName>
    </submittedName>
</protein>
<dbReference type="EMBL" id="FOFB01000004">
    <property type="protein sequence ID" value="SEP98589.1"/>
    <property type="molecule type" value="Genomic_DNA"/>
</dbReference>
<evidence type="ECO:0000259" key="2">
    <source>
        <dbReference type="PROSITE" id="PS50110"/>
    </source>
</evidence>
<keyword evidence="1" id="KW-0597">Phosphoprotein</keyword>
<dbReference type="InParanoid" id="A0A1H9CBS0"/>
<feature type="domain" description="HTH LytTR-type" evidence="3">
    <location>
        <begin position="139"/>
        <end position="240"/>
    </location>
</feature>